<protein>
    <submittedName>
        <fullName evidence="6">DNA-binding transcriptional regulator, AcrR family</fullName>
    </submittedName>
</protein>
<sequence>MPRSGEPVRRRLELAAVELFVEHGYDQTTAQRIATRAGVTERTFFRHFADKREVLFGGEAELRETLTNAIAAVPEGTKPLPTIQAAFHASVPLFERNRVVSEPGARLVATTPALHERSLAKTAALIDAMTEALRARGTEQRIAHLCAQIGMDTFRSATSRWQADASTGLATLIDQAFVQLREVVGTLG</sequence>
<dbReference type="InterPro" id="IPR009057">
    <property type="entry name" value="Homeodomain-like_sf"/>
</dbReference>
<gene>
    <name evidence="6" type="ORF">SAMN04489732_123118</name>
</gene>
<dbReference type="AlphaFoldDB" id="A0A1H8YLW8"/>
<evidence type="ECO:0000259" key="5">
    <source>
        <dbReference type="PROSITE" id="PS50977"/>
    </source>
</evidence>
<reference evidence="6 7" key="1">
    <citation type="submission" date="2016-10" db="EMBL/GenBank/DDBJ databases">
        <authorList>
            <person name="de Groot N.N."/>
        </authorList>
    </citation>
    <scope>NUCLEOTIDE SEQUENCE [LARGE SCALE GENOMIC DNA]</scope>
    <source>
        <strain evidence="6 7">DSM 44993</strain>
    </source>
</reference>
<keyword evidence="1" id="KW-0805">Transcription regulation</keyword>
<dbReference type="InterPro" id="IPR050109">
    <property type="entry name" value="HTH-type_TetR-like_transc_reg"/>
</dbReference>
<dbReference type="InterPro" id="IPR023772">
    <property type="entry name" value="DNA-bd_HTH_TetR-type_CS"/>
</dbReference>
<evidence type="ECO:0000313" key="7">
    <source>
        <dbReference type="Proteomes" id="UP000198582"/>
    </source>
</evidence>
<evidence type="ECO:0000256" key="4">
    <source>
        <dbReference type="PROSITE-ProRule" id="PRU00335"/>
    </source>
</evidence>
<accession>A0A1H8YLW8</accession>
<dbReference type="RefSeq" id="WP_091627147.1">
    <property type="nucleotide sequence ID" value="NZ_FOEF01000023.1"/>
</dbReference>
<dbReference type="GO" id="GO:0000976">
    <property type="term" value="F:transcription cis-regulatory region binding"/>
    <property type="evidence" value="ECO:0007669"/>
    <property type="project" value="TreeGrafter"/>
</dbReference>
<keyword evidence="7" id="KW-1185">Reference proteome</keyword>
<feature type="DNA-binding region" description="H-T-H motif" evidence="4">
    <location>
        <begin position="29"/>
        <end position="48"/>
    </location>
</feature>
<dbReference type="Proteomes" id="UP000198582">
    <property type="component" value="Unassembled WGS sequence"/>
</dbReference>
<dbReference type="PANTHER" id="PTHR30055">
    <property type="entry name" value="HTH-TYPE TRANSCRIPTIONAL REGULATOR RUTR"/>
    <property type="match status" value="1"/>
</dbReference>
<evidence type="ECO:0000313" key="6">
    <source>
        <dbReference type="EMBL" id="SEP52991.1"/>
    </source>
</evidence>
<dbReference type="OrthoDB" id="4746440at2"/>
<evidence type="ECO:0000256" key="1">
    <source>
        <dbReference type="ARBA" id="ARBA00023015"/>
    </source>
</evidence>
<evidence type="ECO:0000256" key="2">
    <source>
        <dbReference type="ARBA" id="ARBA00023125"/>
    </source>
</evidence>
<dbReference type="PROSITE" id="PS01081">
    <property type="entry name" value="HTH_TETR_1"/>
    <property type="match status" value="1"/>
</dbReference>
<evidence type="ECO:0000256" key="3">
    <source>
        <dbReference type="ARBA" id="ARBA00023163"/>
    </source>
</evidence>
<dbReference type="Gene3D" id="1.10.357.10">
    <property type="entry name" value="Tetracycline Repressor, domain 2"/>
    <property type="match status" value="1"/>
</dbReference>
<organism evidence="6 7">
    <name type="scientific">Amycolatopsis saalfeldensis</name>
    <dbReference type="NCBI Taxonomy" id="394193"/>
    <lineage>
        <taxon>Bacteria</taxon>
        <taxon>Bacillati</taxon>
        <taxon>Actinomycetota</taxon>
        <taxon>Actinomycetes</taxon>
        <taxon>Pseudonocardiales</taxon>
        <taxon>Pseudonocardiaceae</taxon>
        <taxon>Amycolatopsis</taxon>
    </lineage>
</organism>
<dbReference type="STRING" id="394193.SAMN04489732_123118"/>
<dbReference type="SUPFAM" id="SSF46689">
    <property type="entry name" value="Homeodomain-like"/>
    <property type="match status" value="1"/>
</dbReference>
<feature type="domain" description="HTH tetR-type" evidence="5">
    <location>
        <begin position="6"/>
        <end position="66"/>
    </location>
</feature>
<dbReference type="Pfam" id="PF00440">
    <property type="entry name" value="TetR_N"/>
    <property type="match status" value="1"/>
</dbReference>
<dbReference type="EMBL" id="FOEF01000023">
    <property type="protein sequence ID" value="SEP52991.1"/>
    <property type="molecule type" value="Genomic_DNA"/>
</dbReference>
<dbReference type="InterPro" id="IPR001647">
    <property type="entry name" value="HTH_TetR"/>
</dbReference>
<dbReference type="PROSITE" id="PS50977">
    <property type="entry name" value="HTH_TETR_2"/>
    <property type="match status" value="1"/>
</dbReference>
<dbReference type="PRINTS" id="PR00455">
    <property type="entry name" value="HTHTETR"/>
</dbReference>
<dbReference type="GO" id="GO:0003700">
    <property type="term" value="F:DNA-binding transcription factor activity"/>
    <property type="evidence" value="ECO:0007669"/>
    <property type="project" value="TreeGrafter"/>
</dbReference>
<keyword evidence="2 4" id="KW-0238">DNA-binding</keyword>
<name>A0A1H8YLW8_9PSEU</name>
<proteinExistence type="predicted"/>
<keyword evidence="3" id="KW-0804">Transcription</keyword>
<dbReference type="PANTHER" id="PTHR30055:SF238">
    <property type="entry name" value="MYCOFACTOCIN BIOSYNTHESIS TRANSCRIPTIONAL REGULATOR MFTR-RELATED"/>
    <property type="match status" value="1"/>
</dbReference>